<gene>
    <name evidence="3" type="ORF">AVEN_182280_1</name>
    <name evidence="2" type="ORF">AVEN_190146_1</name>
</gene>
<dbReference type="AlphaFoldDB" id="A0A4Y2DSK1"/>
<feature type="signal peptide" evidence="1">
    <location>
        <begin position="1"/>
        <end position="19"/>
    </location>
</feature>
<evidence type="ECO:0000256" key="1">
    <source>
        <dbReference type="SAM" id="SignalP"/>
    </source>
</evidence>
<protein>
    <submittedName>
        <fullName evidence="3">Uncharacterized protein</fullName>
    </submittedName>
</protein>
<dbReference type="EMBL" id="BGPR01090356">
    <property type="protein sequence ID" value="GBM19057.1"/>
    <property type="molecule type" value="Genomic_DNA"/>
</dbReference>
<dbReference type="Proteomes" id="UP000499080">
    <property type="component" value="Unassembled WGS sequence"/>
</dbReference>
<feature type="chain" id="PRO_5036129113" evidence="1">
    <location>
        <begin position="20"/>
        <end position="135"/>
    </location>
</feature>
<sequence length="135" mass="15558">MLCFLAIQFAIQAVQYALSTAVADVAPVNHFLVQLGNICSIWSHRRQLATSEHHKDSSFAPAQLHLRFKVVPEEFREGNSSGENWEVYLVNKTSWKHLLHIWSHRRQLATSEHHKDSSFAAAQLHLRFKDKNSEK</sequence>
<dbReference type="EMBL" id="BGPR01090371">
    <property type="protein sequence ID" value="GBM19119.1"/>
    <property type="molecule type" value="Genomic_DNA"/>
</dbReference>
<keyword evidence="4" id="KW-1185">Reference proteome</keyword>
<comment type="caution">
    <text evidence="3">The sequence shown here is derived from an EMBL/GenBank/DDBJ whole genome shotgun (WGS) entry which is preliminary data.</text>
</comment>
<reference evidence="3 4" key="1">
    <citation type="journal article" date="2019" name="Sci. Rep.">
        <title>Orb-weaving spider Araneus ventricosus genome elucidates the spidroin gene catalogue.</title>
        <authorList>
            <person name="Kono N."/>
            <person name="Nakamura H."/>
            <person name="Ohtoshi R."/>
            <person name="Moran D.A.P."/>
            <person name="Shinohara A."/>
            <person name="Yoshida Y."/>
            <person name="Fujiwara M."/>
            <person name="Mori M."/>
            <person name="Tomita M."/>
            <person name="Arakawa K."/>
        </authorList>
    </citation>
    <scope>NUCLEOTIDE SEQUENCE [LARGE SCALE GENOMIC DNA]</scope>
</reference>
<proteinExistence type="predicted"/>
<organism evidence="3 4">
    <name type="scientific">Araneus ventricosus</name>
    <name type="common">Orbweaver spider</name>
    <name type="synonym">Epeira ventricosa</name>
    <dbReference type="NCBI Taxonomy" id="182803"/>
    <lineage>
        <taxon>Eukaryota</taxon>
        <taxon>Metazoa</taxon>
        <taxon>Ecdysozoa</taxon>
        <taxon>Arthropoda</taxon>
        <taxon>Chelicerata</taxon>
        <taxon>Arachnida</taxon>
        <taxon>Araneae</taxon>
        <taxon>Araneomorphae</taxon>
        <taxon>Entelegynae</taxon>
        <taxon>Araneoidea</taxon>
        <taxon>Araneidae</taxon>
        <taxon>Araneus</taxon>
    </lineage>
</organism>
<keyword evidence="1" id="KW-0732">Signal</keyword>
<name>A0A4Y2DSK1_ARAVE</name>
<evidence type="ECO:0000313" key="3">
    <source>
        <dbReference type="EMBL" id="GBM19119.1"/>
    </source>
</evidence>
<accession>A0A4Y2DSK1</accession>
<evidence type="ECO:0000313" key="4">
    <source>
        <dbReference type="Proteomes" id="UP000499080"/>
    </source>
</evidence>
<evidence type="ECO:0000313" key="2">
    <source>
        <dbReference type="EMBL" id="GBM19057.1"/>
    </source>
</evidence>